<dbReference type="AlphaFoldDB" id="A0AAV5NUK3"/>
<gene>
    <name evidence="2" type="ORF">GCM10007932_37520</name>
</gene>
<protein>
    <recommendedName>
        <fullName evidence="4">Alpha/beta hydrolase</fullName>
    </recommendedName>
</protein>
<evidence type="ECO:0000313" key="2">
    <source>
        <dbReference type="EMBL" id="GLQ74391.1"/>
    </source>
</evidence>
<comment type="caution">
    <text evidence="2">The sequence shown here is derived from an EMBL/GenBank/DDBJ whole genome shotgun (WGS) entry which is preliminary data.</text>
</comment>
<evidence type="ECO:0000256" key="1">
    <source>
        <dbReference type="SAM" id="SignalP"/>
    </source>
</evidence>
<organism evidence="2 3">
    <name type="scientific">Vibrio penaeicida</name>
    <dbReference type="NCBI Taxonomy" id="104609"/>
    <lineage>
        <taxon>Bacteria</taxon>
        <taxon>Pseudomonadati</taxon>
        <taxon>Pseudomonadota</taxon>
        <taxon>Gammaproteobacteria</taxon>
        <taxon>Vibrionales</taxon>
        <taxon>Vibrionaceae</taxon>
        <taxon>Vibrio</taxon>
    </lineage>
</organism>
<feature type="chain" id="PRO_5043719541" description="Alpha/beta hydrolase" evidence="1">
    <location>
        <begin position="19"/>
        <end position="203"/>
    </location>
</feature>
<feature type="signal peptide" evidence="1">
    <location>
        <begin position="1"/>
        <end position="18"/>
    </location>
</feature>
<reference evidence="3" key="1">
    <citation type="journal article" date="2019" name="Int. J. Syst. Evol. Microbiol.">
        <title>The Global Catalogue of Microorganisms (GCM) 10K type strain sequencing project: providing services to taxonomists for standard genome sequencing and annotation.</title>
        <authorList>
            <consortium name="The Broad Institute Genomics Platform"/>
            <consortium name="The Broad Institute Genome Sequencing Center for Infectious Disease"/>
            <person name="Wu L."/>
            <person name="Ma J."/>
        </authorList>
    </citation>
    <scope>NUCLEOTIDE SEQUENCE [LARGE SCALE GENOMIC DNA]</scope>
    <source>
        <strain evidence="3">NBRC 15640</strain>
    </source>
</reference>
<dbReference type="InterPro" id="IPR029045">
    <property type="entry name" value="ClpP/crotonase-like_dom_sf"/>
</dbReference>
<keyword evidence="1" id="KW-0732">Signal</keyword>
<keyword evidence="3" id="KW-1185">Reference proteome</keyword>
<sequence>MKKLILALGIISTLSACASQKFEYSYASVCDESLDGDKPLTFDVVENVAYASGVICDGSLDAFDDLVDNHPNIKKIQLGIINGSIDDETNLIMSYELRDRGISTHLAANSMVASGGTDLFISGVTRTMDSGAKIGVHSWSAVDVEGSKLPRDHAEHKPYLDYYKVMGIDTEFYWFTLESAPASDIHFMTKEEIQRFGIADYSQ</sequence>
<proteinExistence type="predicted"/>
<evidence type="ECO:0008006" key="4">
    <source>
        <dbReference type="Google" id="ProtNLM"/>
    </source>
</evidence>
<dbReference type="EMBL" id="BSNX01000055">
    <property type="protein sequence ID" value="GLQ74391.1"/>
    <property type="molecule type" value="Genomic_DNA"/>
</dbReference>
<name>A0AAV5NUK3_9VIBR</name>
<accession>A0AAV5NUK3</accession>
<dbReference type="SUPFAM" id="SSF52096">
    <property type="entry name" value="ClpP/crotonase"/>
    <property type="match status" value="1"/>
</dbReference>
<dbReference type="RefSeq" id="WP_126608569.1">
    <property type="nucleotide sequence ID" value="NZ_AP025145.1"/>
</dbReference>
<dbReference type="PROSITE" id="PS51257">
    <property type="entry name" value="PROKAR_LIPOPROTEIN"/>
    <property type="match status" value="1"/>
</dbReference>
<evidence type="ECO:0000313" key="3">
    <source>
        <dbReference type="Proteomes" id="UP001156690"/>
    </source>
</evidence>
<dbReference type="Proteomes" id="UP001156690">
    <property type="component" value="Unassembled WGS sequence"/>
</dbReference>